<protein>
    <submittedName>
        <fullName evidence="8">Sensor histidine kinase</fullName>
    </submittedName>
</protein>
<keyword evidence="3" id="KW-0808">Transferase</keyword>
<keyword evidence="2" id="KW-0597">Phosphoprotein</keyword>
<dbReference type="SMART" id="SM00387">
    <property type="entry name" value="HATPase_c"/>
    <property type="match status" value="1"/>
</dbReference>
<feature type="transmembrane region" description="Helical" evidence="6">
    <location>
        <begin position="149"/>
        <end position="171"/>
    </location>
</feature>
<evidence type="ECO:0000256" key="2">
    <source>
        <dbReference type="ARBA" id="ARBA00022553"/>
    </source>
</evidence>
<dbReference type="PANTHER" id="PTHR24421:SF58">
    <property type="entry name" value="SIGNAL TRANSDUCTION HISTIDINE-PROTEIN KINASE_PHOSPHATASE UHPB"/>
    <property type="match status" value="1"/>
</dbReference>
<name>A0A2U1SUU0_METSR</name>
<keyword evidence="6" id="KW-1133">Transmembrane helix</keyword>
<organism evidence="8 9">
    <name type="scientific">Methylosinus sporium</name>
    <dbReference type="NCBI Taxonomy" id="428"/>
    <lineage>
        <taxon>Bacteria</taxon>
        <taxon>Pseudomonadati</taxon>
        <taxon>Pseudomonadota</taxon>
        <taxon>Alphaproteobacteria</taxon>
        <taxon>Hyphomicrobiales</taxon>
        <taxon>Methylocystaceae</taxon>
        <taxon>Methylosinus</taxon>
    </lineage>
</organism>
<dbReference type="AlphaFoldDB" id="A0A2U1SUU0"/>
<dbReference type="GO" id="GO:0046983">
    <property type="term" value="F:protein dimerization activity"/>
    <property type="evidence" value="ECO:0007669"/>
    <property type="project" value="InterPro"/>
</dbReference>
<dbReference type="CDD" id="cd16917">
    <property type="entry name" value="HATPase_UhpB-NarQ-NarX-like"/>
    <property type="match status" value="1"/>
</dbReference>
<dbReference type="Gene3D" id="3.30.565.10">
    <property type="entry name" value="Histidine kinase-like ATPase, C-terminal domain"/>
    <property type="match status" value="1"/>
</dbReference>
<evidence type="ECO:0000313" key="9">
    <source>
        <dbReference type="Proteomes" id="UP000245137"/>
    </source>
</evidence>
<dbReference type="Pfam" id="PF07730">
    <property type="entry name" value="HisKA_3"/>
    <property type="match status" value="1"/>
</dbReference>
<keyword evidence="4 8" id="KW-0418">Kinase</keyword>
<evidence type="ECO:0000256" key="5">
    <source>
        <dbReference type="ARBA" id="ARBA00023012"/>
    </source>
</evidence>
<gene>
    <name evidence="8" type="ORF">C5689_02310</name>
</gene>
<dbReference type="InterPro" id="IPR050482">
    <property type="entry name" value="Sensor_HK_TwoCompSys"/>
</dbReference>
<keyword evidence="5" id="KW-0902">Two-component regulatory system</keyword>
<reference evidence="8 9" key="1">
    <citation type="journal article" date="2018" name="Appl. Microbiol. Biotechnol.">
        <title>Co-cultivation of the strictly anaerobic methanogen Methanosarcina barkeri with aerobic methanotrophs in an oxygen-limited membrane bioreactor.</title>
        <authorList>
            <person name="In 't Zandt M.H."/>
            <person name="van den Bosch T.J.M."/>
            <person name="Rijkers R."/>
            <person name="van Kessel M.A.H.J."/>
            <person name="Jetten M.S.M."/>
            <person name="Welte C.U."/>
        </authorList>
    </citation>
    <scope>NUCLEOTIDE SEQUENCE [LARGE SCALE GENOMIC DNA]</scope>
    <source>
        <strain evidence="8 9">DSM 17706</strain>
    </source>
</reference>
<evidence type="ECO:0000256" key="4">
    <source>
        <dbReference type="ARBA" id="ARBA00022777"/>
    </source>
</evidence>
<evidence type="ECO:0000256" key="6">
    <source>
        <dbReference type="SAM" id="Phobius"/>
    </source>
</evidence>
<dbReference type="InterPro" id="IPR003594">
    <property type="entry name" value="HATPase_dom"/>
</dbReference>
<proteinExistence type="predicted"/>
<dbReference type="EMBL" id="PUIV01000002">
    <property type="protein sequence ID" value="PWB95380.1"/>
    <property type="molecule type" value="Genomic_DNA"/>
</dbReference>
<dbReference type="InterPro" id="IPR011712">
    <property type="entry name" value="Sig_transdc_His_kin_sub3_dim/P"/>
</dbReference>
<dbReference type="OrthoDB" id="9778496at2"/>
<dbReference type="InterPro" id="IPR003660">
    <property type="entry name" value="HAMP_dom"/>
</dbReference>
<evidence type="ECO:0000256" key="1">
    <source>
        <dbReference type="ARBA" id="ARBA00004370"/>
    </source>
</evidence>
<dbReference type="PROSITE" id="PS50885">
    <property type="entry name" value="HAMP"/>
    <property type="match status" value="1"/>
</dbReference>
<comment type="subcellular location">
    <subcellularLocation>
        <location evidence="1">Membrane</location>
    </subcellularLocation>
</comment>
<comment type="caution">
    <text evidence="8">The sequence shown here is derived from an EMBL/GenBank/DDBJ whole genome shotgun (WGS) entry which is preliminary data.</text>
</comment>
<dbReference type="RefSeq" id="WP_108915669.1">
    <property type="nucleotide sequence ID" value="NZ_BGJY01000001.1"/>
</dbReference>
<dbReference type="Gene3D" id="1.20.5.1930">
    <property type="match status" value="1"/>
</dbReference>
<sequence length="449" mass="47318">MLESLSLRARLLALLGATLATGLALGVGLLMLHAASRVRAESDSTARLAREFVATALASVAESDDPLSALRARLAEVERLRHIHIFMAGSGAAGAPAGEGRRAPAWFAALVAGPPSETRIALDGRGRLRGELALAADPGDEIDEIWEEAWLLALGAAALALAGFGVVSIVVSRALAPVSTLAEALHRLERGDRSVRMAAGDAPEFVAIASRVDALAQTLARLDAENRALVERIIHVQDAERRDIARDLHDEIGPFLFSIRAGLGALARKLEGARREDCLTIDAQLGALQQVNRRILGRLRPAALDEMGLEGALQALAQGWRDLEPEVAVGLHVAETGEPLDETIALTAYRIVQEGLTNVFRHASAARVDVTVERIVAGAESELRILVRDDGAGVSAGVREGIGLRGMGERVAALGGRLTLESTSPRGAALQARLPLPTGTSLETLCDAK</sequence>
<dbReference type="SUPFAM" id="SSF55874">
    <property type="entry name" value="ATPase domain of HSP90 chaperone/DNA topoisomerase II/histidine kinase"/>
    <property type="match status" value="1"/>
</dbReference>
<keyword evidence="9" id="KW-1185">Reference proteome</keyword>
<dbReference type="Pfam" id="PF02518">
    <property type="entry name" value="HATPase_c"/>
    <property type="match status" value="1"/>
</dbReference>
<evidence type="ECO:0000313" key="8">
    <source>
        <dbReference type="EMBL" id="PWB95380.1"/>
    </source>
</evidence>
<dbReference type="PANTHER" id="PTHR24421">
    <property type="entry name" value="NITRATE/NITRITE SENSOR PROTEIN NARX-RELATED"/>
    <property type="match status" value="1"/>
</dbReference>
<keyword evidence="6" id="KW-0472">Membrane</keyword>
<dbReference type="InterPro" id="IPR036890">
    <property type="entry name" value="HATPase_C_sf"/>
</dbReference>
<dbReference type="GO" id="GO:0016020">
    <property type="term" value="C:membrane"/>
    <property type="evidence" value="ECO:0007669"/>
    <property type="project" value="UniProtKB-SubCell"/>
</dbReference>
<feature type="domain" description="HAMP" evidence="7">
    <location>
        <begin position="172"/>
        <end position="224"/>
    </location>
</feature>
<evidence type="ECO:0000256" key="3">
    <source>
        <dbReference type="ARBA" id="ARBA00022679"/>
    </source>
</evidence>
<dbReference type="Proteomes" id="UP000245137">
    <property type="component" value="Unassembled WGS sequence"/>
</dbReference>
<accession>A0A2U1SUU0</accession>
<dbReference type="GO" id="GO:0000155">
    <property type="term" value="F:phosphorelay sensor kinase activity"/>
    <property type="evidence" value="ECO:0007669"/>
    <property type="project" value="InterPro"/>
</dbReference>
<evidence type="ECO:0000259" key="7">
    <source>
        <dbReference type="PROSITE" id="PS50885"/>
    </source>
</evidence>
<keyword evidence="6" id="KW-0812">Transmembrane</keyword>